<dbReference type="Proteomes" id="UP001530293">
    <property type="component" value="Unassembled WGS sequence"/>
</dbReference>
<evidence type="ECO:0000256" key="1">
    <source>
        <dbReference type="SAM" id="MobiDB-lite"/>
    </source>
</evidence>
<name>A0ABD3MKZ7_9STRA</name>
<dbReference type="PANTHER" id="PTHR18806:SF4">
    <property type="entry name" value="RNA-BINDING PROTEIN 25"/>
    <property type="match status" value="1"/>
</dbReference>
<feature type="compositionally biased region" description="Pro residues" evidence="1">
    <location>
        <begin position="1"/>
        <end position="33"/>
    </location>
</feature>
<feature type="compositionally biased region" description="Basic and acidic residues" evidence="1">
    <location>
        <begin position="537"/>
        <end position="548"/>
    </location>
</feature>
<evidence type="ECO:0000259" key="2">
    <source>
        <dbReference type="PROSITE" id="PS51025"/>
    </source>
</evidence>
<dbReference type="InterPro" id="IPR002483">
    <property type="entry name" value="PWI_dom"/>
</dbReference>
<dbReference type="SMART" id="SM00311">
    <property type="entry name" value="PWI"/>
    <property type="match status" value="1"/>
</dbReference>
<proteinExistence type="predicted"/>
<organism evidence="3 4">
    <name type="scientific">Discostella pseudostelligera</name>
    <dbReference type="NCBI Taxonomy" id="259834"/>
    <lineage>
        <taxon>Eukaryota</taxon>
        <taxon>Sar</taxon>
        <taxon>Stramenopiles</taxon>
        <taxon>Ochrophyta</taxon>
        <taxon>Bacillariophyta</taxon>
        <taxon>Coscinodiscophyceae</taxon>
        <taxon>Thalassiosirophycidae</taxon>
        <taxon>Stephanodiscales</taxon>
        <taxon>Stephanodiscaceae</taxon>
        <taxon>Discostella</taxon>
    </lineage>
</organism>
<gene>
    <name evidence="3" type="ORF">ACHAWU_001549</name>
</gene>
<feature type="domain" description="PWI" evidence="2">
    <location>
        <begin position="689"/>
        <end position="766"/>
    </location>
</feature>
<dbReference type="Gene3D" id="1.20.1390.10">
    <property type="entry name" value="PWI domain"/>
    <property type="match status" value="1"/>
</dbReference>
<feature type="compositionally biased region" description="Basic and acidic residues" evidence="1">
    <location>
        <begin position="570"/>
        <end position="580"/>
    </location>
</feature>
<dbReference type="EMBL" id="JALLBG020000102">
    <property type="protein sequence ID" value="KAL3764719.1"/>
    <property type="molecule type" value="Genomic_DNA"/>
</dbReference>
<reference evidence="3 4" key="1">
    <citation type="submission" date="2024-10" db="EMBL/GenBank/DDBJ databases">
        <title>Updated reference genomes for cyclostephanoid diatoms.</title>
        <authorList>
            <person name="Roberts W.R."/>
            <person name="Alverson A.J."/>
        </authorList>
    </citation>
    <scope>NUCLEOTIDE SEQUENCE [LARGE SCALE GENOMIC DNA]</scope>
    <source>
        <strain evidence="3 4">AJA232-27</strain>
    </source>
</reference>
<protein>
    <recommendedName>
        <fullName evidence="2">PWI domain-containing protein</fullName>
    </recommendedName>
</protein>
<feature type="compositionally biased region" description="Low complexity" evidence="1">
    <location>
        <begin position="549"/>
        <end position="564"/>
    </location>
</feature>
<dbReference type="PANTHER" id="PTHR18806">
    <property type="entry name" value="RBM25 PROTEIN"/>
    <property type="match status" value="1"/>
</dbReference>
<feature type="compositionally biased region" description="Polar residues" evidence="1">
    <location>
        <begin position="335"/>
        <end position="347"/>
    </location>
</feature>
<evidence type="ECO:0000313" key="4">
    <source>
        <dbReference type="Proteomes" id="UP001530293"/>
    </source>
</evidence>
<dbReference type="PROSITE" id="PS51025">
    <property type="entry name" value="PWI"/>
    <property type="match status" value="1"/>
</dbReference>
<comment type="caution">
    <text evidence="3">The sequence shown here is derived from an EMBL/GenBank/DDBJ whole genome shotgun (WGS) entry which is preliminary data.</text>
</comment>
<feature type="region of interest" description="Disordered" evidence="1">
    <location>
        <begin position="1"/>
        <end position="40"/>
    </location>
</feature>
<accession>A0ABD3MKZ7</accession>
<dbReference type="AlphaFoldDB" id="A0ABD3MKZ7"/>
<feature type="compositionally biased region" description="Basic and acidic residues" evidence="1">
    <location>
        <begin position="305"/>
        <end position="315"/>
    </location>
</feature>
<dbReference type="InterPro" id="IPR052768">
    <property type="entry name" value="RBM25"/>
</dbReference>
<feature type="region of interest" description="Disordered" evidence="1">
    <location>
        <begin position="288"/>
        <end position="348"/>
    </location>
</feature>
<feature type="compositionally biased region" description="Basic and acidic residues" evidence="1">
    <location>
        <begin position="325"/>
        <end position="334"/>
    </location>
</feature>
<evidence type="ECO:0000313" key="3">
    <source>
        <dbReference type="EMBL" id="KAL3764719.1"/>
    </source>
</evidence>
<dbReference type="Pfam" id="PF01480">
    <property type="entry name" value="PWI"/>
    <property type="match status" value="1"/>
</dbReference>
<feature type="region of interest" description="Disordered" evidence="1">
    <location>
        <begin position="537"/>
        <end position="592"/>
    </location>
</feature>
<sequence length="766" mass="81783">MSNPPPPPLPPSFPPPPPPPMGSGSMPLPPPMQPGMMMPPTNINMPMPPHPGMMPPTLALAGAAPGYPAPPPPPPQLPPGVPTGVPMAGAIPMPIPPGMPPPPPMPMPMPPVSGAGGGVGGMMPPLPLLPPPGINTMSGDITTSSSNSIAIQTSSLHLNFHPQNSAQTVVLTHLPPFLRGVRILRDASYPCGSARTVHVGCCAPFSEEEGRRMMERGLISPEIVAASRSSGGGGANEKMEKSAMETLSWQGAHGGVAVIKMGHFTSAQNFAGGMLALVRCQGERLPSKPGADGIVRENSVQKGGGVEEERVKVDASGEVEVAKPTVDETIHPNGDDNSSPESQYTPDEQTKHLETLRHLKHMHVYHLFNHHIPDPIPPDMNIPQSDPVPQDPAIPYHLLEALTSLRLRYEESVKEAADVARSGKDSLSTSVSYLPEEEWGGHAAAAAGEDHDTANSNDDGIGGFKLDKAKIAAAAGGVAGYDEEADPLNAPEVIKAVLAFKRQLEQQNVKGKKRRIEIVSEKMGMKVKELLERGRREREEMKLERERQLLQQEQGQDEQQQHEQPVVPIVERKDVEDTGRRGVSNLPAWMTKSDGGTSVTNAVDAPATAVAEAVAEDEGDGSKKRKFVPSEANRDINARKQKLDVVEGGKSLSEIRAANEAADKAASEAASASTPFVVQTTKEGILASGSQFPPLSSEAVDTLKQYVTAQIIDYLGEEESTLIEFIVKELRKEGGCSTVSLLEEMKVVLDEDAEEFVLGLYRKMTE</sequence>
<keyword evidence="4" id="KW-1185">Reference proteome</keyword>